<dbReference type="InterPro" id="IPR003718">
    <property type="entry name" value="OsmC/Ohr_fam"/>
</dbReference>
<accession>A0A6N9NI03</accession>
<dbReference type="RefSeq" id="WP_160633270.1">
    <property type="nucleotide sequence ID" value="NZ_WWNE01000007.1"/>
</dbReference>
<dbReference type="EMBL" id="WWNE01000007">
    <property type="protein sequence ID" value="NBG66316.1"/>
    <property type="molecule type" value="Genomic_DNA"/>
</dbReference>
<evidence type="ECO:0000313" key="1">
    <source>
        <dbReference type="EMBL" id="NBG66316.1"/>
    </source>
</evidence>
<organism evidence="1 2">
    <name type="scientific">Acidiluteibacter ferrifornacis</name>
    <dbReference type="NCBI Taxonomy" id="2692424"/>
    <lineage>
        <taxon>Bacteria</taxon>
        <taxon>Pseudomonadati</taxon>
        <taxon>Bacteroidota</taxon>
        <taxon>Flavobacteriia</taxon>
        <taxon>Flavobacteriales</taxon>
        <taxon>Cryomorphaceae</taxon>
        <taxon>Acidiluteibacter</taxon>
    </lineage>
</organism>
<gene>
    <name evidence="1" type="ORF">GQN54_09325</name>
</gene>
<keyword evidence="2" id="KW-1185">Reference proteome</keyword>
<dbReference type="InterPro" id="IPR036102">
    <property type="entry name" value="OsmC/Ohrsf"/>
</dbReference>
<dbReference type="Pfam" id="PF02566">
    <property type="entry name" value="OsmC"/>
    <property type="match status" value="1"/>
</dbReference>
<dbReference type="Proteomes" id="UP000470771">
    <property type="component" value="Unassembled WGS sequence"/>
</dbReference>
<dbReference type="AlphaFoldDB" id="A0A6N9NI03"/>
<comment type="caution">
    <text evidence="1">The sequence shown here is derived from an EMBL/GenBank/DDBJ whole genome shotgun (WGS) entry which is preliminary data.</text>
</comment>
<dbReference type="Gene3D" id="3.30.300.20">
    <property type="match status" value="1"/>
</dbReference>
<reference evidence="1 2" key="1">
    <citation type="submission" date="2019-12" db="EMBL/GenBank/DDBJ databases">
        <authorList>
            <person name="Zhao J."/>
        </authorList>
    </citation>
    <scope>NUCLEOTIDE SEQUENCE [LARGE SCALE GENOMIC DNA]</scope>
    <source>
        <strain evidence="1 2">S-15</strain>
    </source>
</reference>
<protein>
    <submittedName>
        <fullName evidence="1">OsmC family peroxiredoxin</fullName>
    </submittedName>
</protein>
<name>A0A6N9NI03_9FLAO</name>
<proteinExistence type="predicted"/>
<evidence type="ECO:0000313" key="2">
    <source>
        <dbReference type="Proteomes" id="UP000470771"/>
    </source>
</evidence>
<dbReference type="InterPro" id="IPR015946">
    <property type="entry name" value="KH_dom-like_a/b"/>
</dbReference>
<sequence>MKYTVTGTVDANHNATFSVKGNSISFGVKKGTDDLPNPVELLLGSFAACCLKNVERFSEILKYDYEGATIEIVGDRQENPTKLIGIQYVIKIKGKEINLDLLHRNIQKFGTIYNTLQEMCEISGELKMID</sequence>
<dbReference type="SUPFAM" id="SSF82784">
    <property type="entry name" value="OsmC-like"/>
    <property type="match status" value="1"/>
</dbReference>